<dbReference type="NCBIfam" id="TIGR00614">
    <property type="entry name" value="recQ_fam"/>
    <property type="match status" value="1"/>
</dbReference>
<dbReference type="InterPro" id="IPR018982">
    <property type="entry name" value="RQC_domain"/>
</dbReference>
<dbReference type="Pfam" id="PF14493">
    <property type="entry name" value="HTH_40"/>
    <property type="match status" value="1"/>
</dbReference>
<dbReference type="GO" id="GO:0006260">
    <property type="term" value="P:DNA replication"/>
    <property type="evidence" value="ECO:0007669"/>
    <property type="project" value="InterPro"/>
</dbReference>
<keyword evidence="3 11" id="KW-0547">Nucleotide-binding</keyword>
<dbReference type="PROSITE" id="PS51194">
    <property type="entry name" value="HELICASE_CTER"/>
    <property type="match status" value="1"/>
</dbReference>
<dbReference type="SUPFAM" id="SSF52540">
    <property type="entry name" value="P-loop containing nucleoside triphosphate hydrolases"/>
    <property type="match status" value="1"/>
</dbReference>
<dbReference type="Pfam" id="PF00570">
    <property type="entry name" value="HRDC"/>
    <property type="match status" value="1"/>
</dbReference>
<dbReference type="GO" id="GO:0005737">
    <property type="term" value="C:cytoplasm"/>
    <property type="evidence" value="ECO:0007669"/>
    <property type="project" value="TreeGrafter"/>
</dbReference>
<sequence>MDSSDDEFLNDAFSQMENSILDQEDTQLVNVDPDPKSLEVLFKKFGHKQFRPLQWKIIDSILNKKQDNCAIMTTGYGKSLCYQFPAVFSQGMTIVVSPLISLMEDQVLALTVANIPACLLGSAQKSNSKTIQEILDNQYSIVYLSPEFCCGESGLGLLNEIKNRCKVVLIAIDEAHCVSSWGHDFRQSFRKLGMLKHVFVDVPILAVTATATERVINDIIHVLKLKNPQLVCSGFDRPNLYLEVRQRTSDFMSDLRFLMVRKDGEWKFDGPTIIYCIRRKDTEKLSELLQLNEISCLPYHAGLSLSLRQEAHEQFVKDKISVIVATIAFGMGIDKPDIRYVIHYGTSGSLESYYQEIGRAGRDGLPAKCVTFYSSSDFITREFLACKGGNEAHQGQLLERMKEYLYSNKCRRKFILQYFENKVPDLQFRPDCCDICKNSTNQISYEGLDVEGNYDFTEDATKYLKAIEAVGNKFGHGLYILFLKGSKSSKIRPHLQKHPCHGSGSDKSEDWWKAIANYLDMKKYLAKIRTSKGKFSFTVFQISNLGKQFLAKQTQLLEPPTQDILKHLKKKQQSTGWISASLTSTTTKSETQTQETETQEEIDSRLKILRFLKNERSQLASANNVMPYMVASDFILMEMARHKPKTIEELQKLQINGLTEARITKFGPKLIKIIQNLQENPTIKEILQQHPITGVTKTGETLLMSYEYFKKQYTIEQIADRRDLQEGTIINHLVKLIKHGYPIKLASLGVSPEIRTTILQTINNLGGDFSTITPIKEACPEEITYPQINAVCAYLTVRSHLKQLNIPYVEFEDFVFQEIDEDDDMLMALCDEAEKELKKEEKQVILGDIDEPQMKKVKTEFETNKVVFGSSPKENVVKVEMEPEMDIVENAVFDSPPKEEVKYDAQQTAEMEPKMDIVENAVFDSPSKEEVKYAAQQPANVVFAKKKMPQWLSKKK</sequence>
<dbReference type="GO" id="GO:0005654">
    <property type="term" value="C:nucleoplasm"/>
    <property type="evidence" value="ECO:0007669"/>
    <property type="project" value="TreeGrafter"/>
</dbReference>
<dbReference type="GO" id="GO:0000723">
    <property type="term" value="P:telomere maintenance"/>
    <property type="evidence" value="ECO:0007669"/>
    <property type="project" value="TreeGrafter"/>
</dbReference>
<dbReference type="SUPFAM" id="SSF46785">
    <property type="entry name" value="Winged helix' DNA-binding domain"/>
    <property type="match status" value="1"/>
</dbReference>
<dbReference type="Pfam" id="PF09382">
    <property type="entry name" value="RQC"/>
    <property type="match status" value="1"/>
</dbReference>
<name>A0A9N9MZR6_9CUCU</name>
<keyword evidence="8" id="KW-0413">Isomerase</keyword>
<dbReference type="GO" id="GO:0003677">
    <property type="term" value="F:DNA binding"/>
    <property type="evidence" value="ECO:0007669"/>
    <property type="project" value="UniProtKB-KW"/>
</dbReference>
<dbReference type="Pfam" id="PF00271">
    <property type="entry name" value="Helicase_C"/>
    <property type="match status" value="1"/>
</dbReference>
<dbReference type="GO" id="GO:0016787">
    <property type="term" value="F:hydrolase activity"/>
    <property type="evidence" value="ECO:0007669"/>
    <property type="project" value="UniProtKB-KW"/>
</dbReference>
<dbReference type="SMART" id="SM00490">
    <property type="entry name" value="HELICc"/>
    <property type="match status" value="1"/>
</dbReference>
<evidence type="ECO:0000256" key="9">
    <source>
        <dbReference type="ARBA" id="ARBA00034617"/>
    </source>
</evidence>
<keyword evidence="5 11" id="KW-0347">Helicase</keyword>
<evidence type="ECO:0000259" key="13">
    <source>
        <dbReference type="PROSITE" id="PS51192"/>
    </source>
</evidence>
<dbReference type="PANTHER" id="PTHR13710">
    <property type="entry name" value="DNA HELICASE RECQ FAMILY MEMBER"/>
    <property type="match status" value="1"/>
</dbReference>
<evidence type="ECO:0000256" key="6">
    <source>
        <dbReference type="ARBA" id="ARBA00022840"/>
    </source>
</evidence>
<dbReference type="GO" id="GO:0009378">
    <property type="term" value="F:four-way junction helicase activity"/>
    <property type="evidence" value="ECO:0007669"/>
    <property type="project" value="TreeGrafter"/>
</dbReference>
<dbReference type="PROSITE" id="PS51192">
    <property type="entry name" value="HELICASE_ATP_BIND_1"/>
    <property type="match status" value="1"/>
</dbReference>
<dbReference type="Pfam" id="PF00270">
    <property type="entry name" value="DEAD"/>
    <property type="match status" value="1"/>
</dbReference>
<keyword evidence="6 11" id="KW-0067">ATP-binding</keyword>
<dbReference type="GO" id="GO:0000724">
    <property type="term" value="P:double-strand break repair via homologous recombination"/>
    <property type="evidence" value="ECO:0007669"/>
    <property type="project" value="TreeGrafter"/>
</dbReference>
<evidence type="ECO:0000313" key="15">
    <source>
        <dbReference type="EMBL" id="CAG9772047.1"/>
    </source>
</evidence>
<comment type="catalytic activity">
    <reaction evidence="9 11">
        <text>Couples ATP hydrolysis with the unwinding of duplex DNA by translocating in the 3'-5' direction.</text>
        <dbReference type="EC" id="5.6.2.4"/>
    </reaction>
</comment>
<dbReference type="InterPro" id="IPR001650">
    <property type="entry name" value="Helicase_C-like"/>
</dbReference>
<evidence type="ECO:0000256" key="10">
    <source>
        <dbReference type="ARBA" id="ARBA00049360"/>
    </source>
</evidence>
<dbReference type="InterPro" id="IPR044876">
    <property type="entry name" value="HRDC_dom_sf"/>
</dbReference>
<keyword evidence="7" id="KW-0238">DNA-binding</keyword>
<gene>
    <name evidence="15" type="ORF">CEUTPL_LOCUS12469</name>
</gene>
<dbReference type="InterPro" id="IPR002121">
    <property type="entry name" value="HRDC_dom"/>
</dbReference>
<evidence type="ECO:0000259" key="12">
    <source>
        <dbReference type="PROSITE" id="PS50967"/>
    </source>
</evidence>
<dbReference type="Gene3D" id="1.10.10.10">
    <property type="entry name" value="Winged helix-like DNA-binding domain superfamily/Winged helix DNA-binding domain"/>
    <property type="match status" value="1"/>
</dbReference>
<dbReference type="PROSITE" id="PS50967">
    <property type="entry name" value="HRDC"/>
    <property type="match status" value="1"/>
</dbReference>
<evidence type="ECO:0000256" key="5">
    <source>
        <dbReference type="ARBA" id="ARBA00022806"/>
    </source>
</evidence>
<reference evidence="15" key="1">
    <citation type="submission" date="2022-01" db="EMBL/GenBank/DDBJ databases">
        <authorList>
            <person name="King R."/>
        </authorList>
    </citation>
    <scope>NUCLEOTIDE SEQUENCE</scope>
</reference>
<evidence type="ECO:0000256" key="4">
    <source>
        <dbReference type="ARBA" id="ARBA00022801"/>
    </source>
</evidence>
<proteinExistence type="inferred from homology"/>
<dbReference type="InterPro" id="IPR036390">
    <property type="entry name" value="WH_DNA-bd_sf"/>
</dbReference>
<dbReference type="PANTHER" id="PTHR13710:SF120">
    <property type="entry name" value="BIFUNCTIONAL 3'-5' EXONUCLEASE_ATP-DEPENDENT HELICASE WRN"/>
    <property type="match status" value="1"/>
</dbReference>
<dbReference type="OrthoDB" id="10261556at2759"/>
<dbReference type="InterPro" id="IPR004589">
    <property type="entry name" value="DNA_helicase_ATP-dep_RecQ"/>
</dbReference>
<keyword evidence="4 11" id="KW-0378">Hydrolase</keyword>
<comment type="similarity">
    <text evidence="2 11">Belongs to the helicase family. RecQ subfamily.</text>
</comment>
<evidence type="ECO:0000256" key="2">
    <source>
        <dbReference type="ARBA" id="ARBA00005446"/>
    </source>
</evidence>
<comment type="cofactor">
    <cofactor evidence="1">
        <name>Zn(2+)</name>
        <dbReference type="ChEBI" id="CHEBI:29105"/>
    </cofactor>
</comment>
<dbReference type="InterPro" id="IPR014001">
    <property type="entry name" value="Helicase_ATP-bd"/>
</dbReference>
<dbReference type="GO" id="GO:0005524">
    <property type="term" value="F:ATP binding"/>
    <property type="evidence" value="ECO:0007669"/>
    <property type="project" value="UniProtKB-KW"/>
</dbReference>
<dbReference type="EMBL" id="OU892283">
    <property type="protein sequence ID" value="CAG9772047.1"/>
    <property type="molecule type" value="Genomic_DNA"/>
</dbReference>
<dbReference type="InterPro" id="IPR032284">
    <property type="entry name" value="RecQ_Zn-bd"/>
</dbReference>
<dbReference type="InterPro" id="IPR010997">
    <property type="entry name" value="HRDC-like_sf"/>
</dbReference>
<dbReference type="InterPro" id="IPR036388">
    <property type="entry name" value="WH-like_DNA-bd_sf"/>
</dbReference>
<evidence type="ECO:0000256" key="3">
    <source>
        <dbReference type="ARBA" id="ARBA00022741"/>
    </source>
</evidence>
<protein>
    <recommendedName>
        <fullName evidence="11">ATP-dependent DNA helicase</fullName>
        <ecNumber evidence="11">5.6.2.4</ecNumber>
    </recommendedName>
</protein>
<organism evidence="15 16">
    <name type="scientific">Ceutorhynchus assimilis</name>
    <name type="common">cabbage seed weevil</name>
    <dbReference type="NCBI Taxonomy" id="467358"/>
    <lineage>
        <taxon>Eukaryota</taxon>
        <taxon>Metazoa</taxon>
        <taxon>Ecdysozoa</taxon>
        <taxon>Arthropoda</taxon>
        <taxon>Hexapoda</taxon>
        <taxon>Insecta</taxon>
        <taxon>Pterygota</taxon>
        <taxon>Neoptera</taxon>
        <taxon>Endopterygota</taxon>
        <taxon>Coleoptera</taxon>
        <taxon>Polyphaga</taxon>
        <taxon>Cucujiformia</taxon>
        <taxon>Curculionidae</taxon>
        <taxon>Ceutorhynchinae</taxon>
        <taxon>Ceutorhynchus</taxon>
    </lineage>
</organism>
<dbReference type="InterPro" id="IPR027417">
    <property type="entry name" value="P-loop_NTPase"/>
</dbReference>
<dbReference type="SMART" id="SM00487">
    <property type="entry name" value="DEXDc"/>
    <property type="match status" value="1"/>
</dbReference>
<evidence type="ECO:0000256" key="1">
    <source>
        <dbReference type="ARBA" id="ARBA00001947"/>
    </source>
</evidence>
<dbReference type="SMART" id="SM00956">
    <property type="entry name" value="RQC"/>
    <property type="match status" value="1"/>
</dbReference>
<evidence type="ECO:0000313" key="16">
    <source>
        <dbReference type="Proteomes" id="UP001152799"/>
    </source>
</evidence>
<dbReference type="Gene3D" id="3.40.50.300">
    <property type="entry name" value="P-loop containing nucleotide triphosphate hydrolases"/>
    <property type="match status" value="2"/>
</dbReference>
<feature type="domain" description="Helicase C-terminal" evidence="14">
    <location>
        <begin position="254"/>
        <end position="405"/>
    </location>
</feature>
<dbReference type="EC" id="5.6.2.4" evidence="11"/>
<dbReference type="InterPro" id="IPR029491">
    <property type="entry name" value="Helicase_HTH"/>
</dbReference>
<accession>A0A9N9MZR6</accession>
<dbReference type="Gene3D" id="1.10.150.80">
    <property type="entry name" value="HRDC domain"/>
    <property type="match status" value="1"/>
</dbReference>
<dbReference type="FunFam" id="3.40.50.300:FF:001389">
    <property type="entry name" value="ATP-dependent DNA helicase RecQ"/>
    <property type="match status" value="1"/>
</dbReference>
<evidence type="ECO:0000259" key="14">
    <source>
        <dbReference type="PROSITE" id="PS51194"/>
    </source>
</evidence>
<dbReference type="SMART" id="SM00341">
    <property type="entry name" value="HRDC"/>
    <property type="match status" value="1"/>
</dbReference>
<dbReference type="Proteomes" id="UP001152799">
    <property type="component" value="Chromosome 7"/>
</dbReference>
<dbReference type="GO" id="GO:0005694">
    <property type="term" value="C:chromosome"/>
    <property type="evidence" value="ECO:0007669"/>
    <property type="project" value="TreeGrafter"/>
</dbReference>
<comment type="catalytic activity">
    <reaction evidence="10 11">
        <text>ATP + H2O = ADP + phosphate + H(+)</text>
        <dbReference type="Rhea" id="RHEA:13065"/>
        <dbReference type="ChEBI" id="CHEBI:15377"/>
        <dbReference type="ChEBI" id="CHEBI:15378"/>
        <dbReference type="ChEBI" id="CHEBI:30616"/>
        <dbReference type="ChEBI" id="CHEBI:43474"/>
        <dbReference type="ChEBI" id="CHEBI:456216"/>
    </reaction>
</comment>
<keyword evidence="16" id="KW-1185">Reference proteome</keyword>
<dbReference type="AlphaFoldDB" id="A0A9N9MZR6"/>
<evidence type="ECO:0000256" key="8">
    <source>
        <dbReference type="ARBA" id="ARBA00023235"/>
    </source>
</evidence>
<evidence type="ECO:0000256" key="11">
    <source>
        <dbReference type="RuleBase" id="RU364117"/>
    </source>
</evidence>
<dbReference type="Pfam" id="PF16124">
    <property type="entry name" value="RecQ_Zn_bind"/>
    <property type="match status" value="1"/>
</dbReference>
<feature type="domain" description="Helicase ATP-binding" evidence="13">
    <location>
        <begin position="59"/>
        <end position="229"/>
    </location>
</feature>
<dbReference type="InterPro" id="IPR011545">
    <property type="entry name" value="DEAD/DEAH_box_helicase_dom"/>
</dbReference>
<keyword evidence="11" id="KW-0539">Nucleus</keyword>
<feature type="domain" description="HRDC" evidence="12">
    <location>
        <begin position="602"/>
        <end position="684"/>
    </location>
</feature>
<dbReference type="GO" id="GO:0043138">
    <property type="term" value="F:3'-5' DNA helicase activity"/>
    <property type="evidence" value="ECO:0007669"/>
    <property type="project" value="UniProtKB-EC"/>
</dbReference>
<evidence type="ECO:0000256" key="7">
    <source>
        <dbReference type="ARBA" id="ARBA00023125"/>
    </source>
</evidence>
<dbReference type="SUPFAM" id="SSF47819">
    <property type="entry name" value="HRDC-like"/>
    <property type="match status" value="1"/>
</dbReference>
<comment type="subcellular location">
    <subcellularLocation>
        <location evidence="11">Nucleus</location>
    </subcellularLocation>
</comment>
<dbReference type="CDD" id="cd18794">
    <property type="entry name" value="SF2_C_RecQ"/>
    <property type="match status" value="1"/>
</dbReference>